<name>A0A0U5GPQ8_ASPCI</name>
<proteinExistence type="predicted"/>
<evidence type="ECO:0000313" key="3">
    <source>
        <dbReference type="Proteomes" id="UP000054771"/>
    </source>
</evidence>
<accession>A0A0U5GPQ8</accession>
<evidence type="ECO:0000313" key="2">
    <source>
        <dbReference type="EMBL" id="CEL12031.1"/>
    </source>
</evidence>
<sequence>MDHLRLPRKALLPARRAVDEELPGQASESIPGHYPGRLHSRQHFIVRLLSLLLQEDPSLPTSIDPRASTPPLISKIALGRRAEISAHNRTHGRLQSLFPANNDTLVVNERIEQGTEGGEDVDTNFSGSTSHSFDIRRTRHKKRISELKEYIKPISPEDGSAVILLCWGETSCCSVLPVSASNPEDEVATWREINAAWYTRKGHWRKRLMGLRVTRVAIAEITVLGLKEASSGTGTSEYIGMYLEQDIPKERKRLQHIIDCNPPTSHCFYSRETGTVHCDPECVCSQCFPNIDGIDDCPLKISRAARRELLLLDTLDLMRHVFSNPVLAASNDFLEQANLVYSHQDVLSQFNIWNDWHCPGLREIRFRGIVIKEDWILGTRQVVLPLFATTFLVVVIVAKSFFDWGTAWSVGSFFVTLATLLWTVSQYHH</sequence>
<keyword evidence="1" id="KW-1133">Transmembrane helix</keyword>
<dbReference type="Proteomes" id="UP000054771">
    <property type="component" value="Unassembled WGS sequence"/>
</dbReference>
<evidence type="ECO:0000256" key="1">
    <source>
        <dbReference type="SAM" id="Phobius"/>
    </source>
</evidence>
<reference evidence="3" key="1">
    <citation type="journal article" date="2016" name="Genome Announc.">
        <title>Draft genome sequences of fungus Aspergillus calidoustus.</title>
        <authorList>
            <person name="Horn F."/>
            <person name="Linde J."/>
            <person name="Mattern D.J."/>
            <person name="Walther G."/>
            <person name="Guthke R."/>
            <person name="Scherlach K."/>
            <person name="Martin K."/>
            <person name="Brakhage A.A."/>
            <person name="Petzke L."/>
            <person name="Valiante V."/>
        </authorList>
    </citation>
    <scope>NUCLEOTIDE SEQUENCE [LARGE SCALE GENOMIC DNA]</scope>
    <source>
        <strain evidence="3">SF006504</strain>
    </source>
</reference>
<dbReference type="OMA" id="ENECHII"/>
<dbReference type="AlphaFoldDB" id="A0A0U5GPQ8"/>
<keyword evidence="1" id="KW-0812">Transmembrane</keyword>
<feature type="transmembrane region" description="Helical" evidence="1">
    <location>
        <begin position="407"/>
        <end position="424"/>
    </location>
</feature>
<feature type="transmembrane region" description="Helical" evidence="1">
    <location>
        <begin position="382"/>
        <end position="401"/>
    </location>
</feature>
<keyword evidence="3" id="KW-1185">Reference proteome</keyword>
<dbReference type="EMBL" id="CDMC01000047">
    <property type="protein sequence ID" value="CEL12031.1"/>
    <property type="molecule type" value="Genomic_DNA"/>
</dbReference>
<organism evidence="2 3">
    <name type="scientific">Aspergillus calidoustus</name>
    <dbReference type="NCBI Taxonomy" id="454130"/>
    <lineage>
        <taxon>Eukaryota</taxon>
        <taxon>Fungi</taxon>
        <taxon>Dikarya</taxon>
        <taxon>Ascomycota</taxon>
        <taxon>Pezizomycotina</taxon>
        <taxon>Eurotiomycetes</taxon>
        <taxon>Eurotiomycetidae</taxon>
        <taxon>Eurotiales</taxon>
        <taxon>Aspergillaceae</taxon>
        <taxon>Aspergillus</taxon>
        <taxon>Aspergillus subgen. Nidulantes</taxon>
    </lineage>
</organism>
<gene>
    <name evidence="2" type="ORF">ASPCAL15124</name>
</gene>
<dbReference type="OrthoDB" id="5103744at2759"/>
<keyword evidence="1" id="KW-0472">Membrane</keyword>
<protein>
    <submittedName>
        <fullName evidence="2">Uncharacterized protein</fullName>
    </submittedName>
</protein>